<dbReference type="InterPro" id="IPR028098">
    <property type="entry name" value="Glyco_trans_4-like_N"/>
</dbReference>
<protein>
    <recommendedName>
        <fullName evidence="1">D-inositol 3-phosphate glycosyltransferase</fullName>
    </recommendedName>
</protein>
<dbReference type="Pfam" id="PF13439">
    <property type="entry name" value="Glyco_transf_4"/>
    <property type="match status" value="1"/>
</dbReference>
<dbReference type="CDD" id="cd03801">
    <property type="entry name" value="GT4_PimA-like"/>
    <property type="match status" value="1"/>
</dbReference>
<organism evidence="6 7">
    <name type="scientific">Streptomyces javensis</name>
    <dbReference type="NCBI Taxonomy" id="114698"/>
    <lineage>
        <taxon>Bacteria</taxon>
        <taxon>Bacillati</taxon>
        <taxon>Actinomycetota</taxon>
        <taxon>Actinomycetes</taxon>
        <taxon>Kitasatosporales</taxon>
        <taxon>Streptomycetaceae</taxon>
        <taxon>Streptomyces</taxon>
        <taxon>Streptomyces violaceusniger group</taxon>
    </lineage>
</organism>
<accession>A0ABS0R2N1</accession>
<reference evidence="6 7" key="1">
    <citation type="submission" date="2020-12" db="EMBL/GenBank/DDBJ databases">
        <authorList>
            <person name="Kusuma A.B."/>
            <person name="Nouioui I."/>
            <person name="Goodfellow M."/>
        </authorList>
    </citation>
    <scope>NUCLEOTIDE SEQUENCE [LARGE SCALE GENOMIC DNA]</scope>
    <source>
        <strain evidence="6 7">DSM 41764</strain>
    </source>
</reference>
<evidence type="ECO:0000313" key="7">
    <source>
        <dbReference type="Proteomes" id="UP000638849"/>
    </source>
</evidence>
<keyword evidence="7" id="KW-1185">Reference proteome</keyword>
<dbReference type="InterPro" id="IPR001296">
    <property type="entry name" value="Glyco_trans_1"/>
</dbReference>
<evidence type="ECO:0000313" key="6">
    <source>
        <dbReference type="EMBL" id="MBI0311616.1"/>
    </source>
</evidence>
<dbReference type="RefSeq" id="WP_198274903.1">
    <property type="nucleotide sequence ID" value="NZ_BAAAIF010000018.1"/>
</dbReference>
<dbReference type="Gene3D" id="3.40.50.2000">
    <property type="entry name" value="Glycogen Phosphorylase B"/>
    <property type="match status" value="2"/>
</dbReference>
<feature type="domain" description="Glycosyltransferase subfamily 4-like N-terminal" evidence="5">
    <location>
        <begin position="113"/>
        <end position="188"/>
    </location>
</feature>
<evidence type="ECO:0000256" key="1">
    <source>
        <dbReference type="ARBA" id="ARBA00021292"/>
    </source>
</evidence>
<evidence type="ECO:0000259" key="5">
    <source>
        <dbReference type="Pfam" id="PF13439"/>
    </source>
</evidence>
<evidence type="ECO:0000259" key="4">
    <source>
        <dbReference type="Pfam" id="PF00534"/>
    </source>
</evidence>
<dbReference type="Pfam" id="PF00534">
    <property type="entry name" value="Glycos_transf_1"/>
    <property type="match status" value="1"/>
</dbReference>
<keyword evidence="3" id="KW-0808">Transferase</keyword>
<comment type="caution">
    <text evidence="6">The sequence shown here is derived from an EMBL/GenBank/DDBJ whole genome shotgun (WGS) entry which is preliminary data.</text>
</comment>
<dbReference type="Proteomes" id="UP000638849">
    <property type="component" value="Unassembled WGS sequence"/>
</dbReference>
<feature type="domain" description="Glycosyl transferase family 1" evidence="4">
    <location>
        <begin position="213"/>
        <end position="381"/>
    </location>
</feature>
<gene>
    <name evidence="6" type="ORF">JBF12_00905</name>
</gene>
<evidence type="ECO:0000256" key="2">
    <source>
        <dbReference type="ARBA" id="ARBA00022676"/>
    </source>
</evidence>
<name>A0ABS0R2N1_9ACTN</name>
<dbReference type="SUPFAM" id="SSF53756">
    <property type="entry name" value="UDP-Glycosyltransferase/glycogen phosphorylase"/>
    <property type="match status" value="1"/>
</dbReference>
<evidence type="ECO:0000256" key="3">
    <source>
        <dbReference type="ARBA" id="ARBA00022679"/>
    </source>
</evidence>
<sequence length="415" mass="44647">MTHTHQLLRGLAERHPGMRLAVTQTGAAEPGAAVSLLTPEGVQADLRYIATRFPQLQGPSGAKDKLLVRRWYEERIDDPGNPVWRSLAEQYAKVIRDAGIADLLLQNINPITGVLKAQEMGLLGDVRLTGVVHDAVDAEHRFRYLARRMSEDTAGLTLIAVSESVRQTLLSAGVPASRVRTVHNGLDLGNFEARLRHAREAEVFGRVRDRNWLYSGSRIVLVSARRVPWKGHEDVIRAAARLKERGVLEDTIVVMNGAGLVDSRCPGYEAELARLITKLGLSGRVVLLDALSPEEVASCYAAAHVAVHPSREPEPFGYANIEAMLAGVPVIAAGHGGPLEYIDDEISGLLVPPGSPVAIAAALERVLNDDALHDRLARAGRASAERFTLDAMVDGYEAVLTAAAASPVAEGAGAR</sequence>
<dbReference type="PANTHER" id="PTHR12526">
    <property type="entry name" value="GLYCOSYLTRANSFERASE"/>
    <property type="match status" value="1"/>
</dbReference>
<dbReference type="EMBL" id="JAEEAQ010000005">
    <property type="protein sequence ID" value="MBI0311616.1"/>
    <property type="molecule type" value="Genomic_DNA"/>
</dbReference>
<proteinExistence type="predicted"/>
<keyword evidence="2" id="KW-0328">Glycosyltransferase</keyword>